<dbReference type="InterPro" id="IPR000551">
    <property type="entry name" value="MerR-type_HTH_dom"/>
</dbReference>
<evidence type="ECO:0000259" key="1">
    <source>
        <dbReference type="PROSITE" id="PS50937"/>
    </source>
</evidence>
<name>A0ABY2RZT7_9PSEU</name>
<reference evidence="2 3" key="1">
    <citation type="journal article" date="2015" name="Antonie Van Leeuwenhoek">
        <title>Prauserella endophytica sp. nov., an endophytic actinobacterium isolated from Tamarix taklamakanensis.</title>
        <authorList>
            <person name="Liu J.M."/>
            <person name="Habden X."/>
            <person name="Guo L."/>
            <person name="Tuo L."/>
            <person name="Jiang Z.K."/>
            <person name="Liu S.W."/>
            <person name="Liu X.F."/>
            <person name="Chen L."/>
            <person name="Li R.F."/>
            <person name="Zhang Y.Q."/>
            <person name="Sun C.H."/>
        </authorList>
    </citation>
    <scope>NUCLEOTIDE SEQUENCE [LARGE SCALE GENOMIC DNA]</scope>
    <source>
        <strain evidence="2 3">CGMCC 4.7182</strain>
    </source>
</reference>
<evidence type="ECO:0000313" key="2">
    <source>
        <dbReference type="EMBL" id="TKG66905.1"/>
    </source>
</evidence>
<dbReference type="PROSITE" id="PS50937">
    <property type="entry name" value="HTH_MERR_2"/>
    <property type="match status" value="1"/>
</dbReference>
<sequence>MSTGEAAKELGIGRTTLFRWWKAGLVTPDYVTPGGQARWNTADLRRQIDRLQQQREA</sequence>
<dbReference type="SUPFAM" id="SSF46955">
    <property type="entry name" value="Putative DNA-binding domain"/>
    <property type="match status" value="1"/>
</dbReference>
<dbReference type="RefSeq" id="WP_112275414.1">
    <property type="nucleotide sequence ID" value="NZ_SWMS01000014.1"/>
</dbReference>
<dbReference type="Gene3D" id="1.10.1660.10">
    <property type="match status" value="1"/>
</dbReference>
<accession>A0ABY2RZT7</accession>
<keyword evidence="3" id="KW-1185">Reference proteome</keyword>
<dbReference type="Proteomes" id="UP000309992">
    <property type="component" value="Unassembled WGS sequence"/>
</dbReference>
<proteinExistence type="predicted"/>
<organism evidence="2 3">
    <name type="scientific">Prauserella endophytica</name>
    <dbReference type="NCBI Taxonomy" id="1592324"/>
    <lineage>
        <taxon>Bacteria</taxon>
        <taxon>Bacillati</taxon>
        <taxon>Actinomycetota</taxon>
        <taxon>Actinomycetes</taxon>
        <taxon>Pseudonocardiales</taxon>
        <taxon>Pseudonocardiaceae</taxon>
        <taxon>Prauserella</taxon>
        <taxon>Prauserella coralliicola group</taxon>
    </lineage>
</organism>
<dbReference type="InterPro" id="IPR009061">
    <property type="entry name" value="DNA-bd_dom_put_sf"/>
</dbReference>
<dbReference type="EMBL" id="SWMS01000014">
    <property type="protein sequence ID" value="TKG66905.1"/>
    <property type="molecule type" value="Genomic_DNA"/>
</dbReference>
<dbReference type="Pfam" id="PF13411">
    <property type="entry name" value="MerR_1"/>
    <property type="match status" value="1"/>
</dbReference>
<feature type="domain" description="HTH merR-type" evidence="1">
    <location>
        <begin position="1"/>
        <end position="57"/>
    </location>
</feature>
<gene>
    <name evidence="2" type="ORF">FCN18_23615</name>
</gene>
<comment type="caution">
    <text evidence="2">The sequence shown here is derived from an EMBL/GenBank/DDBJ whole genome shotgun (WGS) entry which is preliminary data.</text>
</comment>
<protein>
    <submittedName>
        <fullName evidence="2">MerR family transcriptional regulator</fullName>
    </submittedName>
</protein>
<evidence type="ECO:0000313" key="3">
    <source>
        <dbReference type="Proteomes" id="UP000309992"/>
    </source>
</evidence>